<dbReference type="Proteomes" id="UP000886100">
    <property type="component" value="Unassembled WGS sequence"/>
</dbReference>
<dbReference type="AlphaFoldDB" id="A0A7C5N847"/>
<feature type="domain" description="F5/8 type C" evidence="1">
    <location>
        <begin position="7"/>
        <end position="157"/>
    </location>
</feature>
<dbReference type="Pfam" id="PF00754">
    <property type="entry name" value="F5_F8_type_C"/>
    <property type="match status" value="1"/>
</dbReference>
<proteinExistence type="predicted"/>
<dbReference type="Gene3D" id="2.60.120.260">
    <property type="entry name" value="Galactose-binding domain-like"/>
    <property type="match status" value="1"/>
</dbReference>
<evidence type="ECO:0000313" key="2">
    <source>
        <dbReference type="EMBL" id="HHH13426.1"/>
    </source>
</evidence>
<name>A0A7C5N847_9GAMM</name>
<evidence type="ECO:0000259" key="1">
    <source>
        <dbReference type="PROSITE" id="PS50022"/>
    </source>
</evidence>
<dbReference type="EMBL" id="DROM01000263">
    <property type="protein sequence ID" value="HHH13426.1"/>
    <property type="molecule type" value="Genomic_DNA"/>
</dbReference>
<comment type="caution">
    <text evidence="2">The sequence shown here is derived from an EMBL/GenBank/DDBJ whole genome shotgun (WGS) entry which is preliminary data.</text>
</comment>
<dbReference type="InterPro" id="IPR000421">
    <property type="entry name" value="FA58C"/>
</dbReference>
<dbReference type="InterPro" id="IPR008979">
    <property type="entry name" value="Galactose-bd-like_sf"/>
</dbReference>
<protein>
    <submittedName>
        <fullName evidence="2">Discoidin domain-containing protein</fullName>
    </submittedName>
</protein>
<reference evidence="2" key="1">
    <citation type="journal article" date="2020" name="mSystems">
        <title>Genome- and Community-Level Interaction Insights into Carbon Utilization and Element Cycling Functions of Hydrothermarchaeota in Hydrothermal Sediment.</title>
        <authorList>
            <person name="Zhou Z."/>
            <person name="Liu Y."/>
            <person name="Xu W."/>
            <person name="Pan J."/>
            <person name="Luo Z.H."/>
            <person name="Li M."/>
        </authorList>
    </citation>
    <scope>NUCLEOTIDE SEQUENCE [LARGE SCALE GENOMIC DNA]</scope>
    <source>
        <strain evidence="2">HyVt-535</strain>
    </source>
</reference>
<accession>A0A7C5N847</accession>
<dbReference type="PROSITE" id="PS50022">
    <property type="entry name" value="FA58C_3"/>
    <property type="match status" value="1"/>
</dbReference>
<gene>
    <name evidence="2" type="ORF">ENJ98_04255</name>
</gene>
<sequence>GRADEDGSGDLLRLDRGAVILAHTGQYDEEFPANALIDGRLRDYWASGRRHVVGFRPDSFIIELDRTYLIRRLVVDNRDNDEMQYPGISAKEVRFSASTESHTGPWTPMAVVEGKKFERAEKVLEKPVAAHWLKVEVLSNHGHRLYTEISELEAYGEPLGDPPAGVEPGGVYQTNYGPLLLKVTGNRVEGCYELDKGYVYGITDGRVFHLNWIEHRGEERGTAVLVLSSTRFLNGLWYEEGNLSGTWFGNKLPDREPIGCDPVTAAAGVGFTAGELAAGNE</sequence>
<dbReference type="SUPFAM" id="SSF49785">
    <property type="entry name" value="Galactose-binding domain-like"/>
    <property type="match status" value="1"/>
</dbReference>
<feature type="non-terminal residue" evidence="2">
    <location>
        <position position="1"/>
    </location>
</feature>
<organism evidence="2">
    <name type="scientific">Thiolapillus brandeum</name>
    <dbReference type="NCBI Taxonomy" id="1076588"/>
    <lineage>
        <taxon>Bacteria</taxon>
        <taxon>Pseudomonadati</taxon>
        <taxon>Pseudomonadota</taxon>
        <taxon>Gammaproteobacteria</taxon>
        <taxon>Chromatiales</taxon>
        <taxon>Sedimenticolaceae</taxon>
        <taxon>Thiolapillus</taxon>
    </lineage>
</organism>